<accession>A0AAN7A0F4</accession>
<dbReference type="CDD" id="cd03443">
    <property type="entry name" value="PaaI_thioesterase"/>
    <property type="match status" value="1"/>
</dbReference>
<organism evidence="4 5">
    <name type="scientific">Chaetomidium leptoderma</name>
    <dbReference type="NCBI Taxonomy" id="669021"/>
    <lineage>
        <taxon>Eukaryota</taxon>
        <taxon>Fungi</taxon>
        <taxon>Dikarya</taxon>
        <taxon>Ascomycota</taxon>
        <taxon>Pezizomycotina</taxon>
        <taxon>Sordariomycetes</taxon>
        <taxon>Sordariomycetidae</taxon>
        <taxon>Sordariales</taxon>
        <taxon>Chaetomiaceae</taxon>
        <taxon>Chaetomidium</taxon>
    </lineage>
</organism>
<dbReference type="InterPro" id="IPR029069">
    <property type="entry name" value="HotDog_dom_sf"/>
</dbReference>
<evidence type="ECO:0000259" key="3">
    <source>
        <dbReference type="Pfam" id="PF03061"/>
    </source>
</evidence>
<dbReference type="SUPFAM" id="SSF54637">
    <property type="entry name" value="Thioesterase/thiol ester dehydrase-isomerase"/>
    <property type="match status" value="1"/>
</dbReference>
<dbReference type="AlphaFoldDB" id="A0AAN7A0F4"/>
<evidence type="ECO:0000313" key="4">
    <source>
        <dbReference type="EMBL" id="KAK4156849.1"/>
    </source>
</evidence>
<comment type="similarity">
    <text evidence="1">Belongs to the thioesterase PaaI family.</text>
</comment>
<dbReference type="GO" id="GO:0047617">
    <property type="term" value="F:fatty acyl-CoA hydrolase activity"/>
    <property type="evidence" value="ECO:0007669"/>
    <property type="project" value="InterPro"/>
</dbReference>
<sequence length="168" mass="18557">MALDYLQLTGEERVRELISQFSEQVKDPEDREWTKNLFPSLTVHSVSTPDAAHPSVTFRFTVQPQHCNRLNNLHGGCTASLFDFCTSTPLALIARPGFWSFLGVSRTLNTTYLRPAPAGTEVLVECEIVQVGQRLCALRGTLRRASDGTVLATCEHNKVNTDPGVAKV</sequence>
<protein>
    <submittedName>
        <fullName evidence="4">HotDog domain-containing protein</fullName>
    </submittedName>
</protein>
<reference evidence="4" key="1">
    <citation type="journal article" date="2023" name="Mol. Phylogenet. Evol.">
        <title>Genome-scale phylogeny and comparative genomics of the fungal order Sordariales.</title>
        <authorList>
            <person name="Hensen N."/>
            <person name="Bonometti L."/>
            <person name="Westerberg I."/>
            <person name="Brannstrom I.O."/>
            <person name="Guillou S."/>
            <person name="Cros-Aarteil S."/>
            <person name="Calhoun S."/>
            <person name="Haridas S."/>
            <person name="Kuo A."/>
            <person name="Mondo S."/>
            <person name="Pangilinan J."/>
            <person name="Riley R."/>
            <person name="LaButti K."/>
            <person name="Andreopoulos B."/>
            <person name="Lipzen A."/>
            <person name="Chen C."/>
            <person name="Yan M."/>
            <person name="Daum C."/>
            <person name="Ng V."/>
            <person name="Clum A."/>
            <person name="Steindorff A."/>
            <person name="Ohm R.A."/>
            <person name="Martin F."/>
            <person name="Silar P."/>
            <person name="Natvig D.O."/>
            <person name="Lalanne C."/>
            <person name="Gautier V."/>
            <person name="Ament-Velasquez S.L."/>
            <person name="Kruys A."/>
            <person name="Hutchinson M.I."/>
            <person name="Powell A.J."/>
            <person name="Barry K."/>
            <person name="Miller A.N."/>
            <person name="Grigoriev I.V."/>
            <person name="Debuchy R."/>
            <person name="Gladieux P."/>
            <person name="Hiltunen Thoren M."/>
            <person name="Johannesson H."/>
        </authorList>
    </citation>
    <scope>NUCLEOTIDE SEQUENCE</scope>
    <source>
        <strain evidence="4">CBS 538.74</strain>
    </source>
</reference>
<evidence type="ECO:0000256" key="1">
    <source>
        <dbReference type="ARBA" id="ARBA00008324"/>
    </source>
</evidence>
<dbReference type="PANTHER" id="PTHR21660:SF1">
    <property type="entry name" value="ACYL-COENZYME A THIOESTERASE 13"/>
    <property type="match status" value="1"/>
</dbReference>
<dbReference type="Pfam" id="PF03061">
    <property type="entry name" value="4HBT"/>
    <property type="match status" value="1"/>
</dbReference>
<keyword evidence="5" id="KW-1185">Reference proteome</keyword>
<comment type="caution">
    <text evidence="4">The sequence shown here is derived from an EMBL/GenBank/DDBJ whole genome shotgun (WGS) entry which is preliminary data.</text>
</comment>
<dbReference type="InterPro" id="IPR006683">
    <property type="entry name" value="Thioestr_dom"/>
</dbReference>
<dbReference type="EMBL" id="MU856860">
    <property type="protein sequence ID" value="KAK4156849.1"/>
    <property type="molecule type" value="Genomic_DNA"/>
</dbReference>
<evidence type="ECO:0000313" key="5">
    <source>
        <dbReference type="Proteomes" id="UP001302745"/>
    </source>
</evidence>
<keyword evidence="2" id="KW-0378">Hydrolase</keyword>
<gene>
    <name evidence="4" type="ORF">C8A00DRAFT_40755</name>
</gene>
<reference evidence="4" key="2">
    <citation type="submission" date="2023-05" db="EMBL/GenBank/DDBJ databases">
        <authorList>
            <consortium name="Lawrence Berkeley National Laboratory"/>
            <person name="Steindorff A."/>
            <person name="Hensen N."/>
            <person name="Bonometti L."/>
            <person name="Westerberg I."/>
            <person name="Brannstrom I.O."/>
            <person name="Guillou S."/>
            <person name="Cros-Aarteil S."/>
            <person name="Calhoun S."/>
            <person name="Haridas S."/>
            <person name="Kuo A."/>
            <person name="Mondo S."/>
            <person name="Pangilinan J."/>
            <person name="Riley R."/>
            <person name="Labutti K."/>
            <person name="Andreopoulos B."/>
            <person name="Lipzen A."/>
            <person name="Chen C."/>
            <person name="Yanf M."/>
            <person name="Daum C."/>
            <person name="Ng V."/>
            <person name="Clum A."/>
            <person name="Ohm R."/>
            <person name="Martin F."/>
            <person name="Silar P."/>
            <person name="Natvig D."/>
            <person name="Lalanne C."/>
            <person name="Gautier V."/>
            <person name="Ament-Velasquez S.L."/>
            <person name="Kruys A."/>
            <person name="Hutchinson M.I."/>
            <person name="Powell A.J."/>
            <person name="Barry K."/>
            <person name="Miller A.N."/>
            <person name="Grigoriev I.V."/>
            <person name="Debuchy R."/>
            <person name="Gladieux P."/>
            <person name="Thoren M.H."/>
            <person name="Johannesson H."/>
        </authorList>
    </citation>
    <scope>NUCLEOTIDE SEQUENCE</scope>
    <source>
        <strain evidence="4">CBS 538.74</strain>
    </source>
</reference>
<dbReference type="InterPro" id="IPR039298">
    <property type="entry name" value="ACOT13"/>
</dbReference>
<dbReference type="Proteomes" id="UP001302745">
    <property type="component" value="Unassembled WGS sequence"/>
</dbReference>
<dbReference type="Gene3D" id="3.10.129.10">
    <property type="entry name" value="Hotdog Thioesterase"/>
    <property type="match status" value="1"/>
</dbReference>
<name>A0AAN7A0F4_9PEZI</name>
<proteinExistence type="inferred from homology"/>
<dbReference type="PANTHER" id="PTHR21660">
    <property type="entry name" value="THIOESTERASE SUPERFAMILY MEMBER-RELATED"/>
    <property type="match status" value="1"/>
</dbReference>
<feature type="domain" description="Thioesterase" evidence="3">
    <location>
        <begin position="71"/>
        <end position="149"/>
    </location>
</feature>
<evidence type="ECO:0000256" key="2">
    <source>
        <dbReference type="ARBA" id="ARBA00022801"/>
    </source>
</evidence>